<dbReference type="AlphaFoldDB" id="A0A6B0SP95"/>
<dbReference type="InterPro" id="IPR036388">
    <property type="entry name" value="WH-like_DNA-bd_sf"/>
</dbReference>
<evidence type="ECO:0000313" key="7">
    <source>
        <dbReference type="Proteomes" id="UP000471521"/>
    </source>
</evidence>
<dbReference type="RefSeq" id="WP_159526183.1">
    <property type="nucleotide sequence ID" value="NZ_WUUU01000054.1"/>
</dbReference>
<dbReference type="PANTHER" id="PTHR12835:SF5">
    <property type="entry name" value="BIOTIN--PROTEIN LIGASE"/>
    <property type="match status" value="1"/>
</dbReference>
<dbReference type="NCBIfam" id="TIGR00121">
    <property type="entry name" value="birA_ligase"/>
    <property type="match status" value="1"/>
</dbReference>
<dbReference type="GO" id="GO:0005524">
    <property type="term" value="F:ATP binding"/>
    <property type="evidence" value="ECO:0007669"/>
    <property type="project" value="UniProtKB-KW"/>
</dbReference>
<organism evidence="6 7">
    <name type="scientific">Halobacterium bonnevillei</name>
    <dbReference type="NCBI Taxonomy" id="2692200"/>
    <lineage>
        <taxon>Archaea</taxon>
        <taxon>Methanobacteriati</taxon>
        <taxon>Methanobacteriota</taxon>
        <taxon>Stenosarchaea group</taxon>
        <taxon>Halobacteria</taxon>
        <taxon>Halobacteriales</taxon>
        <taxon>Halobacteriaceae</taxon>
        <taxon>Halobacterium</taxon>
    </lineage>
</organism>
<dbReference type="OrthoDB" id="46252at2157"/>
<sequence length="325" mass="34293">MNETRRAVLDALAAGPVTGPELAERLDVSRAAVWKHVEALRAAGFDVESVADGYSLAGVPEFGGPAVEFGLDASFSVEYHDALPSTNDRARELAATGERDVAVLADRQTGGRGRRGREWSSPSGGVWMSLVLRPNVPPARASLLTLAAAVAVTDAAREAGVDAAIKWPNDVIVPRDDSAESSQGDTPSRGGDKLAGVLTEMEGEASEVSWVVVGMGVNVNVDPSDLAGESTSVRAEAGDVERRVFVQRVLERFDALRDDPDATLDAWRGHAATLGERVRVETQHGDLVGTAVDVTAHGALVLDTDDGEEVVHTGECQHLRPVGDH</sequence>
<dbReference type="GO" id="GO:0005737">
    <property type="term" value="C:cytoplasm"/>
    <property type="evidence" value="ECO:0007669"/>
    <property type="project" value="TreeGrafter"/>
</dbReference>
<dbReference type="Pfam" id="PF02237">
    <property type="entry name" value="BPL_C"/>
    <property type="match status" value="1"/>
</dbReference>
<dbReference type="SUPFAM" id="SSF50037">
    <property type="entry name" value="C-terminal domain of transcriptional repressors"/>
    <property type="match status" value="1"/>
</dbReference>
<dbReference type="Proteomes" id="UP000471521">
    <property type="component" value="Unassembled WGS sequence"/>
</dbReference>
<dbReference type="PROSITE" id="PS51733">
    <property type="entry name" value="BPL_LPL_CATALYTIC"/>
    <property type="match status" value="1"/>
</dbReference>
<feature type="domain" description="BPL/LPL catalytic" evidence="5">
    <location>
        <begin position="61"/>
        <end position="261"/>
    </location>
</feature>
<keyword evidence="3" id="KW-0067">ATP-binding</keyword>
<keyword evidence="7" id="KW-1185">Reference proteome</keyword>
<dbReference type="Pfam" id="PF08279">
    <property type="entry name" value="HTH_11"/>
    <property type="match status" value="1"/>
</dbReference>
<evidence type="ECO:0000259" key="5">
    <source>
        <dbReference type="PROSITE" id="PS51733"/>
    </source>
</evidence>
<dbReference type="PANTHER" id="PTHR12835">
    <property type="entry name" value="BIOTIN PROTEIN LIGASE"/>
    <property type="match status" value="1"/>
</dbReference>
<accession>A0A6B0SP95</accession>
<reference evidence="6 7" key="1">
    <citation type="submission" date="2019-12" db="EMBL/GenBank/DDBJ databases">
        <title>Isolation and characterization of three novel carbon monoxide-oxidizing members of Halobacteria from salione crusts and soils.</title>
        <authorList>
            <person name="Myers M.R."/>
            <person name="King G.M."/>
        </authorList>
    </citation>
    <scope>NUCLEOTIDE SEQUENCE [LARGE SCALE GENOMIC DNA]</scope>
    <source>
        <strain evidence="6 7">PCN9</strain>
    </source>
</reference>
<name>A0A6B0SP95_9EURY</name>
<dbReference type="InterPro" id="IPR008988">
    <property type="entry name" value="Transcriptional_repressor_C"/>
</dbReference>
<comment type="caution">
    <text evidence="6">The sequence shown here is derived from an EMBL/GenBank/DDBJ whole genome shotgun (WGS) entry which is preliminary data.</text>
</comment>
<dbReference type="SUPFAM" id="SSF55681">
    <property type="entry name" value="Class II aaRS and biotin synthetases"/>
    <property type="match status" value="1"/>
</dbReference>
<dbReference type="InterPro" id="IPR003142">
    <property type="entry name" value="BPL_C"/>
</dbReference>
<dbReference type="InterPro" id="IPR013196">
    <property type="entry name" value="HTH_11"/>
</dbReference>
<feature type="region of interest" description="Disordered" evidence="4">
    <location>
        <begin position="174"/>
        <end position="193"/>
    </location>
</feature>
<keyword evidence="1 6" id="KW-0436">Ligase</keyword>
<dbReference type="EC" id="6.3.4.15" evidence="6"/>
<evidence type="ECO:0000256" key="2">
    <source>
        <dbReference type="ARBA" id="ARBA00022741"/>
    </source>
</evidence>
<dbReference type="InterPro" id="IPR011991">
    <property type="entry name" value="ArsR-like_HTH"/>
</dbReference>
<dbReference type="SUPFAM" id="SSF46785">
    <property type="entry name" value="Winged helix' DNA-binding domain"/>
    <property type="match status" value="1"/>
</dbReference>
<dbReference type="InterPro" id="IPR004143">
    <property type="entry name" value="BPL_LPL_catalytic"/>
</dbReference>
<dbReference type="InterPro" id="IPR036390">
    <property type="entry name" value="WH_DNA-bd_sf"/>
</dbReference>
<dbReference type="HAMAP" id="MF_00978">
    <property type="entry name" value="Bifunct_BirA"/>
    <property type="match status" value="1"/>
</dbReference>
<dbReference type="InterPro" id="IPR045864">
    <property type="entry name" value="aa-tRNA-synth_II/BPL/LPL"/>
</dbReference>
<gene>
    <name evidence="6" type="ORF">GRX66_08510</name>
</gene>
<evidence type="ECO:0000256" key="4">
    <source>
        <dbReference type="SAM" id="MobiDB-lite"/>
    </source>
</evidence>
<proteinExistence type="inferred from homology"/>
<evidence type="ECO:0000256" key="1">
    <source>
        <dbReference type="ARBA" id="ARBA00022598"/>
    </source>
</evidence>
<dbReference type="GO" id="GO:0004077">
    <property type="term" value="F:biotin--[biotin carboxyl-carrier protein] ligase activity"/>
    <property type="evidence" value="ECO:0007669"/>
    <property type="project" value="UniProtKB-EC"/>
</dbReference>
<dbReference type="Pfam" id="PF03099">
    <property type="entry name" value="BPL_LplA_LipB"/>
    <property type="match status" value="1"/>
</dbReference>
<dbReference type="InterPro" id="IPR004408">
    <property type="entry name" value="Biotin_CoA_COase_ligase"/>
</dbReference>
<evidence type="ECO:0000256" key="3">
    <source>
        <dbReference type="ARBA" id="ARBA00022840"/>
    </source>
</evidence>
<dbReference type="InterPro" id="IPR030855">
    <property type="entry name" value="Bifunct_BirA"/>
</dbReference>
<keyword evidence="2" id="KW-0547">Nucleotide-binding</keyword>
<dbReference type="Gene3D" id="3.30.930.10">
    <property type="entry name" value="Bira Bifunctional Protein, Domain 2"/>
    <property type="match status" value="1"/>
</dbReference>
<dbReference type="EMBL" id="WUUU01000054">
    <property type="protein sequence ID" value="MXR20650.1"/>
    <property type="molecule type" value="Genomic_DNA"/>
</dbReference>
<evidence type="ECO:0000313" key="6">
    <source>
        <dbReference type="EMBL" id="MXR20650.1"/>
    </source>
</evidence>
<dbReference type="Gene3D" id="1.10.10.10">
    <property type="entry name" value="Winged helix-like DNA-binding domain superfamily/Winged helix DNA-binding domain"/>
    <property type="match status" value="1"/>
</dbReference>
<dbReference type="Gene3D" id="2.30.30.100">
    <property type="match status" value="1"/>
</dbReference>
<dbReference type="CDD" id="cd00090">
    <property type="entry name" value="HTH_ARSR"/>
    <property type="match status" value="1"/>
</dbReference>
<dbReference type="GO" id="GO:0006355">
    <property type="term" value="P:regulation of DNA-templated transcription"/>
    <property type="evidence" value="ECO:0007669"/>
    <property type="project" value="InterPro"/>
</dbReference>
<protein>
    <submittedName>
        <fullName evidence="6">Biotin--[acetyl-CoA-carboxylase] ligase</fullName>
        <ecNumber evidence="6">6.3.4.15</ecNumber>
    </submittedName>
</protein>